<dbReference type="EMBL" id="PCTR01000080">
    <property type="protein sequence ID" value="PIP85792.1"/>
    <property type="molecule type" value="Genomic_DNA"/>
</dbReference>
<sequence>MPNTFARKDYVIREEPFGYIFFDKPRLKHKFVLKADLPNFLNSSRLELEDCEYLKAEREKIFGLILFILRLEYITN</sequence>
<dbReference type="Proteomes" id="UP000231136">
    <property type="component" value="Unassembled WGS sequence"/>
</dbReference>
<evidence type="ECO:0000313" key="2">
    <source>
        <dbReference type="Proteomes" id="UP000231136"/>
    </source>
</evidence>
<evidence type="ECO:0000313" key="1">
    <source>
        <dbReference type="EMBL" id="PIP85792.1"/>
    </source>
</evidence>
<gene>
    <name evidence="1" type="ORF">COW83_02340</name>
</gene>
<proteinExistence type="predicted"/>
<accession>A0A2H0DUF7</accession>
<reference evidence="1 2" key="1">
    <citation type="submission" date="2017-09" db="EMBL/GenBank/DDBJ databases">
        <title>Depth-based differentiation of microbial function through sediment-hosted aquifers and enrichment of novel symbionts in the deep terrestrial subsurface.</title>
        <authorList>
            <person name="Probst A.J."/>
            <person name="Ladd B."/>
            <person name="Jarett J.K."/>
            <person name="Geller-Mcgrath D.E."/>
            <person name="Sieber C.M."/>
            <person name="Emerson J.B."/>
            <person name="Anantharaman K."/>
            <person name="Thomas B.C."/>
            <person name="Malmstrom R."/>
            <person name="Stieglmeier M."/>
            <person name="Klingl A."/>
            <person name="Woyke T."/>
            <person name="Ryan C.M."/>
            <person name="Banfield J.F."/>
        </authorList>
    </citation>
    <scope>NUCLEOTIDE SEQUENCE [LARGE SCALE GENOMIC DNA]</scope>
    <source>
        <strain evidence="1">CG22_combo_CG10-13_8_21_14_all_43_12</strain>
    </source>
</reference>
<comment type="caution">
    <text evidence="1">The sequence shown here is derived from an EMBL/GenBank/DDBJ whole genome shotgun (WGS) entry which is preliminary data.</text>
</comment>
<name>A0A2H0DUF7_9BACT</name>
<organism evidence="1 2">
    <name type="scientific">Candidatus Collierbacteria bacterium CG22_combo_CG10-13_8_21_14_all_43_12</name>
    <dbReference type="NCBI Taxonomy" id="1974537"/>
    <lineage>
        <taxon>Bacteria</taxon>
        <taxon>Candidatus Collieribacteriota</taxon>
    </lineage>
</organism>
<protein>
    <submittedName>
        <fullName evidence="1">Uncharacterized protein</fullName>
    </submittedName>
</protein>
<dbReference type="AlphaFoldDB" id="A0A2H0DUF7"/>